<dbReference type="PRINTS" id="PR00792">
    <property type="entry name" value="PEPSIN"/>
</dbReference>
<protein>
    <submittedName>
        <fullName evidence="10">Aspartic protease pep1</fullName>
    </submittedName>
</protein>
<evidence type="ECO:0000256" key="5">
    <source>
        <dbReference type="PIRSR" id="PIRSR601461-1"/>
    </source>
</evidence>
<sequence>MCRLAFLLAIFAGLSAVVAAPVEPQGLSSSSFSLEVAKKESYKRDYLKDWAAAHSKWGSGVPEGASGMFSLAQGESQVDVQPMSHDEVYIAEIEIGTPPQKVKVALDTGSSDVWVQSTDTRYRINQHGPWPPRYNPDVSTSAHKIDNAMWNIRYADDSNAVGVVYRDVLRLGEFEVKNALIESAALVSDTFETETGFSGIMGLAKQLKNNIQPPQPNFLSVLGRQLKAPVFTVDLRKNATSRFDFGHVNESLGSDKLTWLQSDPKNPHWAVEFDLTAWTGNHSVWMYHKFEAIIDTGTSLMFMPDTLVSMYWRQVPMVETSLATHGSYRFPCQIGDELPDLLLKLPGTEHVLTIPGRYLNYGPTEQDPSICWGGMQSSGQLDGTAILGDVMLKALFVAFDLDGGRVGFANKALHDVE</sequence>
<dbReference type="OrthoDB" id="2747330at2759"/>
<evidence type="ECO:0000259" key="9">
    <source>
        <dbReference type="PROSITE" id="PS51767"/>
    </source>
</evidence>
<feature type="domain" description="Peptidase A1" evidence="9">
    <location>
        <begin position="89"/>
        <end position="409"/>
    </location>
</feature>
<dbReference type="PROSITE" id="PS00141">
    <property type="entry name" value="ASP_PROTEASE"/>
    <property type="match status" value="2"/>
</dbReference>
<evidence type="ECO:0000313" key="10">
    <source>
        <dbReference type="EMBL" id="KND94345.1"/>
    </source>
</evidence>
<dbReference type="Gene3D" id="2.40.70.10">
    <property type="entry name" value="Acid Proteases"/>
    <property type="match status" value="2"/>
</dbReference>
<evidence type="ECO:0000256" key="2">
    <source>
        <dbReference type="ARBA" id="ARBA00022670"/>
    </source>
</evidence>
<evidence type="ECO:0000256" key="8">
    <source>
        <dbReference type="SAM" id="SignalP"/>
    </source>
</evidence>
<proteinExistence type="inferred from homology"/>
<organism evidence="10 11">
    <name type="scientific">Tolypocladium ophioglossoides (strain CBS 100239)</name>
    <name type="common">Snaketongue truffleclub</name>
    <name type="synonym">Elaphocordyceps ophioglossoides</name>
    <dbReference type="NCBI Taxonomy" id="1163406"/>
    <lineage>
        <taxon>Eukaryota</taxon>
        <taxon>Fungi</taxon>
        <taxon>Dikarya</taxon>
        <taxon>Ascomycota</taxon>
        <taxon>Pezizomycotina</taxon>
        <taxon>Sordariomycetes</taxon>
        <taxon>Hypocreomycetidae</taxon>
        <taxon>Hypocreales</taxon>
        <taxon>Ophiocordycipitaceae</taxon>
        <taxon>Tolypocladium</taxon>
    </lineage>
</organism>
<dbReference type="Proteomes" id="UP000036947">
    <property type="component" value="Unassembled WGS sequence"/>
</dbReference>
<gene>
    <name evidence="10" type="ORF">TOPH_01256</name>
</gene>
<feature type="signal peptide" evidence="8">
    <location>
        <begin position="1"/>
        <end position="19"/>
    </location>
</feature>
<reference evidence="10 11" key="1">
    <citation type="journal article" date="2015" name="BMC Genomics">
        <title>The genome of the truffle-parasite Tolypocladium ophioglossoides and the evolution of antifungal peptaibiotics.</title>
        <authorList>
            <person name="Quandt C.A."/>
            <person name="Bushley K.E."/>
            <person name="Spatafora J.W."/>
        </authorList>
    </citation>
    <scope>NUCLEOTIDE SEQUENCE [LARGE SCALE GENOMIC DNA]</scope>
    <source>
        <strain evidence="10 11">CBS 100239</strain>
    </source>
</reference>
<dbReference type="InterPro" id="IPR033121">
    <property type="entry name" value="PEPTIDASE_A1"/>
</dbReference>
<keyword evidence="6" id="KW-1015">Disulfide bond</keyword>
<dbReference type="CDD" id="cd06097">
    <property type="entry name" value="Aspergillopepsin_like"/>
    <property type="match status" value="1"/>
</dbReference>
<keyword evidence="4 7" id="KW-0378">Hydrolase</keyword>
<evidence type="ECO:0000313" key="11">
    <source>
        <dbReference type="Proteomes" id="UP000036947"/>
    </source>
</evidence>
<keyword evidence="3 7" id="KW-0064">Aspartyl protease</keyword>
<evidence type="ECO:0000256" key="4">
    <source>
        <dbReference type="ARBA" id="ARBA00022801"/>
    </source>
</evidence>
<dbReference type="InterPro" id="IPR001461">
    <property type="entry name" value="Aspartic_peptidase_A1"/>
</dbReference>
<evidence type="ECO:0000256" key="1">
    <source>
        <dbReference type="ARBA" id="ARBA00007447"/>
    </source>
</evidence>
<comment type="caution">
    <text evidence="10">The sequence shown here is derived from an EMBL/GenBank/DDBJ whole genome shotgun (WGS) entry which is preliminary data.</text>
</comment>
<dbReference type="InterPro" id="IPR001969">
    <property type="entry name" value="Aspartic_peptidase_AS"/>
</dbReference>
<dbReference type="PANTHER" id="PTHR47966">
    <property type="entry name" value="BETA-SITE APP-CLEAVING ENZYME, ISOFORM A-RELATED"/>
    <property type="match status" value="1"/>
</dbReference>
<accession>A0A0L0NKU3</accession>
<dbReference type="Pfam" id="PF00026">
    <property type="entry name" value="Asp"/>
    <property type="match status" value="1"/>
</dbReference>
<feature type="disulfide bond" evidence="6">
    <location>
        <begin position="332"/>
        <end position="371"/>
    </location>
</feature>
<keyword evidence="11" id="KW-1185">Reference proteome</keyword>
<dbReference type="GO" id="GO:0006508">
    <property type="term" value="P:proteolysis"/>
    <property type="evidence" value="ECO:0007669"/>
    <property type="project" value="UniProtKB-KW"/>
</dbReference>
<keyword evidence="8" id="KW-0732">Signal</keyword>
<feature type="active site" evidence="5">
    <location>
        <position position="107"/>
    </location>
</feature>
<keyword evidence="2 7" id="KW-0645">Protease</keyword>
<dbReference type="InterPro" id="IPR034163">
    <property type="entry name" value="Aspergillopepsin-like_cat_dom"/>
</dbReference>
<dbReference type="EMBL" id="LFRF01000002">
    <property type="protein sequence ID" value="KND94345.1"/>
    <property type="molecule type" value="Genomic_DNA"/>
</dbReference>
<name>A0A0L0NKU3_TOLOC</name>
<evidence type="ECO:0000256" key="3">
    <source>
        <dbReference type="ARBA" id="ARBA00022750"/>
    </source>
</evidence>
<comment type="similarity">
    <text evidence="1 7">Belongs to the peptidase A1 family.</text>
</comment>
<dbReference type="STRING" id="1163406.A0A0L0NKU3"/>
<dbReference type="GO" id="GO:0004190">
    <property type="term" value="F:aspartic-type endopeptidase activity"/>
    <property type="evidence" value="ECO:0007669"/>
    <property type="project" value="UniProtKB-KW"/>
</dbReference>
<evidence type="ECO:0000256" key="6">
    <source>
        <dbReference type="PIRSR" id="PIRSR601461-2"/>
    </source>
</evidence>
<evidence type="ECO:0000256" key="7">
    <source>
        <dbReference type="RuleBase" id="RU000454"/>
    </source>
</evidence>
<dbReference type="InterPro" id="IPR021109">
    <property type="entry name" value="Peptidase_aspartic_dom_sf"/>
</dbReference>
<dbReference type="PROSITE" id="PS51767">
    <property type="entry name" value="PEPTIDASE_A1"/>
    <property type="match status" value="1"/>
</dbReference>
<feature type="chain" id="PRO_5005545068" evidence="8">
    <location>
        <begin position="20"/>
        <end position="417"/>
    </location>
</feature>
<dbReference type="PANTHER" id="PTHR47966:SF1">
    <property type="entry name" value="ASPARTYL PROTEINASE"/>
    <property type="match status" value="1"/>
</dbReference>
<dbReference type="AlphaFoldDB" id="A0A0L0NKU3"/>
<dbReference type="SUPFAM" id="SSF50630">
    <property type="entry name" value="Acid proteases"/>
    <property type="match status" value="1"/>
</dbReference>
<feature type="active site" evidence="5">
    <location>
        <position position="295"/>
    </location>
</feature>